<dbReference type="AlphaFoldDB" id="A0A5R9GT05"/>
<organism evidence="1 2">
    <name type="scientific">Mariprofundus erugo</name>
    <dbReference type="NCBI Taxonomy" id="2528639"/>
    <lineage>
        <taxon>Bacteria</taxon>
        <taxon>Pseudomonadati</taxon>
        <taxon>Pseudomonadota</taxon>
        <taxon>Candidatius Mariprofundia</taxon>
        <taxon>Mariprofundales</taxon>
        <taxon>Mariprofundaceae</taxon>
        <taxon>Mariprofundus</taxon>
    </lineage>
</organism>
<evidence type="ECO:0000313" key="2">
    <source>
        <dbReference type="Proteomes" id="UP000306585"/>
    </source>
</evidence>
<keyword evidence="2" id="KW-1185">Reference proteome</keyword>
<dbReference type="Proteomes" id="UP000306585">
    <property type="component" value="Unassembled WGS sequence"/>
</dbReference>
<reference evidence="1 2" key="1">
    <citation type="journal article" date="2019" name="Appl. Environ. Microbiol.">
        <title>Environmental Evidence and Genomic Insight of Iron-oxidizing Bacteria Preference Towards More Corrosion Resistant Stainless Steel at Higher Salinities.</title>
        <authorList>
            <person name="Garrison C.E."/>
            <person name="Price K.A."/>
            <person name="Field E.K."/>
        </authorList>
    </citation>
    <scope>NUCLEOTIDE SEQUENCE [LARGE SCALE GENOMIC DNA]</scope>
    <source>
        <strain evidence="1 2">P3</strain>
    </source>
</reference>
<sequence>MPPAAQKMLAGPFAGSAADLDILALFSIYDTIRQQQTNQTDLWKKLNERLLAAQTLDPWFADTYRLTIGLTAFHEQGASTAVELLSRGAKARSWDWELPFMAGYIAHDFLHDDARAYALMSEAIKRPDAPPLAVGLASKFLQSSEGTEASIHFLNYLKASMPAQYRDIIDARIKRLEKKRQSG</sequence>
<comment type="caution">
    <text evidence="1">The sequence shown here is derived from an EMBL/GenBank/DDBJ whole genome shotgun (WGS) entry which is preliminary data.</text>
</comment>
<name>A0A5R9GT05_9PROT</name>
<gene>
    <name evidence="1" type="ORF">FEF65_07935</name>
</gene>
<protein>
    <recommendedName>
        <fullName evidence="3">Tetratricopeptide repeat protein</fullName>
    </recommendedName>
</protein>
<proteinExistence type="predicted"/>
<evidence type="ECO:0008006" key="3">
    <source>
        <dbReference type="Google" id="ProtNLM"/>
    </source>
</evidence>
<evidence type="ECO:0000313" key="1">
    <source>
        <dbReference type="EMBL" id="TLS67387.1"/>
    </source>
</evidence>
<accession>A0A5R9GT05</accession>
<dbReference type="EMBL" id="VBRY01000006">
    <property type="protein sequence ID" value="TLS67387.1"/>
    <property type="molecule type" value="Genomic_DNA"/>
</dbReference>